<dbReference type="AlphaFoldDB" id="A0AAW1WU36"/>
<keyword evidence="2" id="KW-1185">Reference proteome</keyword>
<sequence>MVEFPTSFSNCALVVMFIHPWEIQLVWKAQEVRMSKPAATWSSTSKREMEALMRAVTPAQTCGLGGAVMTETRSMGGAAVHGGSDGDGAAWEV</sequence>
<accession>A0AAW1WU36</accession>
<organism evidence="1 2">
    <name type="scientific">Rubus argutus</name>
    <name type="common">Southern blackberry</name>
    <dbReference type="NCBI Taxonomy" id="59490"/>
    <lineage>
        <taxon>Eukaryota</taxon>
        <taxon>Viridiplantae</taxon>
        <taxon>Streptophyta</taxon>
        <taxon>Embryophyta</taxon>
        <taxon>Tracheophyta</taxon>
        <taxon>Spermatophyta</taxon>
        <taxon>Magnoliopsida</taxon>
        <taxon>eudicotyledons</taxon>
        <taxon>Gunneridae</taxon>
        <taxon>Pentapetalae</taxon>
        <taxon>rosids</taxon>
        <taxon>fabids</taxon>
        <taxon>Rosales</taxon>
        <taxon>Rosaceae</taxon>
        <taxon>Rosoideae</taxon>
        <taxon>Rosoideae incertae sedis</taxon>
        <taxon>Rubus</taxon>
    </lineage>
</organism>
<reference evidence="1 2" key="1">
    <citation type="journal article" date="2023" name="G3 (Bethesda)">
        <title>A chromosome-length genome assembly and annotation of blackberry (Rubus argutus, cv. 'Hillquist').</title>
        <authorList>
            <person name="Bruna T."/>
            <person name="Aryal R."/>
            <person name="Dudchenko O."/>
            <person name="Sargent D.J."/>
            <person name="Mead D."/>
            <person name="Buti M."/>
            <person name="Cavallini A."/>
            <person name="Hytonen T."/>
            <person name="Andres J."/>
            <person name="Pham M."/>
            <person name="Weisz D."/>
            <person name="Mascagni F."/>
            <person name="Usai G."/>
            <person name="Natali L."/>
            <person name="Bassil N."/>
            <person name="Fernandez G.E."/>
            <person name="Lomsadze A."/>
            <person name="Armour M."/>
            <person name="Olukolu B."/>
            <person name="Poorten T."/>
            <person name="Britton C."/>
            <person name="Davik J."/>
            <person name="Ashrafi H."/>
            <person name="Aiden E.L."/>
            <person name="Borodovsky M."/>
            <person name="Worthington M."/>
        </authorList>
    </citation>
    <scope>NUCLEOTIDE SEQUENCE [LARGE SCALE GENOMIC DNA]</scope>
    <source>
        <strain evidence="1">PI 553951</strain>
    </source>
</reference>
<gene>
    <name evidence="1" type="ORF">M0R45_025220</name>
</gene>
<evidence type="ECO:0000313" key="1">
    <source>
        <dbReference type="EMBL" id="KAK9928066.1"/>
    </source>
</evidence>
<evidence type="ECO:0000313" key="2">
    <source>
        <dbReference type="Proteomes" id="UP001457282"/>
    </source>
</evidence>
<protein>
    <submittedName>
        <fullName evidence="1">Uncharacterized protein</fullName>
    </submittedName>
</protein>
<name>A0AAW1WU36_RUBAR</name>
<comment type="caution">
    <text evidence="1">The sequence shown here is derived from an EMBL/GenBank/DDBJ whole genome shotgun (WGS) entry which is preliminary data.</text>
</comment>
<dbReference type="Proteomes" id="UP001457282">
    <property type="component" value="Unassembled WGS sequence"/>
</dbReference>
<dbReference type="EMBL" id="JBEDUW010000005">
    <property type="protein sequence ID" value="KAK9928066.1"/>
    <property type="molecule type" value="Genomic_DNA"/>
</dbReference>
<proteinExistence type="predicted"/>